<reference evidence="5 6" key="1">
    <citation type="submission" date="2021-08" db="EMBL/GenBank/DDBJ databases">
        <title>Draft Genome Sequence of Phanerochaete sordida strain YK-624.</title>
        <authorList>
            <person name="Mori T."/>
            <person name="Dohra H."/>
            <person name="Suzuki T."/>
            <person name="Kawagishi H."/>
            <person name="Hirai H."/>
        </authorList>
    </citation>
    <scope>NUCLEOTIDE SEQUENCE [LARGE SCALE GENOMIC DNA]</scope>
    <source>
        <strain evidence="5 6">YK-624</strain>
    </source>
</reference>
<dbReference type="GO" id="GO:0005975">
    <property type="term" value="P:carbohydrate metabolic process"/>
    <property type="evidence" value="ECO:0007669"/>
    <property type="project" value="InterPro"/>
</dbReference>
<dbReference type="InterPro" id="IPR001764">
    <property type="entry name" value="Glyco_hydro_3_N"/>
</dbReference>
<dbReference type="Gene3D" id="3.20.20.300">
    <property type="entry name" value="Glycoside hydrolase, family 3, N-terminal domain"/>
    <property type="match status" value="1"/>
</dbReference>
<evidence type="ECO:0000313" key="5">
    <source>
        <dbReference type="EMBL" id="GJE99364.1"/>
    </source>
</evidence>
<evidence type="ECO:0000313" key="6">
    <source>
        <dbReference type="Proteomes" id="UP000703269"/>
    </source>
</evidence>
<gene>
    <name evidence="5" type="ORF">PsYK624_156180</name>
</gene>
<dbReference type="PANTHER" id="PTHR30480">
    <property type="entry name" value="BETA-HEXOSAMINIDASE-RELATED"/>
    <property type="match status" value="1"/>
</dbReference>
<dbReference type="GO" id="GO:0004553">
    <property type="term" value="F:hydrolase activity, hydrolyzing O-glycosyl compounds"/>
    <property type="evidence" value="ECO:0007669"/>
    <property type="project" value="InterPro"/>
</dbReference>
<dbReference type="InterPro" id="IPR017853">
    <property type="entry name" value="GH"/>
</dbReference>
<dbReference type="Gene3D" id="3.40.50.1700">
    <property type="entry name" value="Glycoside hydrolase family 3 C-terminal domain"/>
    <property type="match status" value="1"/>
</dbReference>
<dbReference type="PRINTS" id="PR00133">
    <property type="entry name" value="GLHYDRLASE3"/>
</dbReference>
<dbReference type="PANTHER" id="PTHR30480:SF16">
    <property type="entry name" value="GLYCOSIDE HYDROLASE FAMILY 3 DOMAIN PROTEIN"/>
    <property type="match status" value="1"/>
</dbReference>
<comment type="caution">
    <text evidence="5">The sequence shown here is derived from an EMBL/GenBank/DDBJ whole genome shotgun (WGS) entry which is preliminary data.</text>
</comment>
<proteinExistence type="inferred from homology"/>
<evidence type="ECO:0000256" key="3">
    <source>
        <dbReference type="ARBA" id="ARBA00023295"/>
    </source>
</evidence>
<dbReference type="Pfam" id="PF00933">
    <property type="entry name" value="Glyco_hydro_3"/>
    <property type="match status" value="1"/>
</dbReference>
<evidence type="ECO:0000256" key="1">
    <source>
        <dbReference type="ARBA" id="ARBA00005336"/>
    </source>
</evidence>
<dbReference type="InterPro" id="IPR050226">
    <property type="entry name" value="NagZ_Beta-hexosaminidase"/>
</dbReference>
<dbReference type="AlphaFoldDB" id="A0A9P3GTF8"/>
<organism evidence="5 6">
    <name type="scientific">Phanerochaete sordida</name>
    <dbReference type="NCBI Taxonomy" id="48140"/>
    <lineage>
        <taxon>Eukaryota</taxon>
        <taxon>Fungi</taxon>
        <taxon>Dikarya</taxon>
        <taxon>Basidiomycota</taxon>
        <taxon>Agaricomycotina</taxon>
        <taxon>Agaricomycetes</taxon>
        <taxon>Polyporales</taxon>
        <taxon>Phanerochaetaceae</taxon>
        <taxon>Phanerochaete</taxon>
    </lineage>
</organism>
<dbReference type="SUPFAM" id="SSF51445">
    <property type="entry name" value="(Trans)glycosidases"/>
    <property type="match status" value="1"/>
</dbReference>
<sequence>MAELSEEIRREVGQHFVFGFHGHEITEDIRVLITEFYVGNVILMKRNVRDIAQLHALVYSLQQLAKDAGHTRPLMIGTDQENGLVSAFSSPACGTQFPGAMALAATGSVDIADKVSGASAMEMRAAGINWAYSPVADVNSDPRNPVIGVRSFGDDPEKVSRFVNAVSKGLARHKVAPSAKHFPGHGNTHVDSHLSLPRIMQTSEALAATELVPFQSLIDNGIATIMTGHMALPLITGADTPCSLSRMITTDLLRDQMGFAGVIVTDCLEMEAVAEIYGSEGGAVLALQAGADVVMICHTLQRQRGAVEHTYAAIAKGDLSTERLLESGKRIAALKDAFAGTWDDVLAPPLDLGAWSMLKNANAALSRQAYAQSMTLVRDPSGVLPLRADVGAVMVFTPVMESINLAVDDAEGVLRDAVGRLRNTAGPAYTAFAAAMTKRATVHHAIYSPDTMVSPSTQEYLAGAAAVVFATRNGYEKGSWQIECLKRVIARAGPEKPVVLVSTCAPYDVLDLNLEGLVAVLATMEFTIPALETAVETIFGAIQARGTVPVQVGQ</sequence>
<keyword evidence="2 5" id="KW-0378">Hydrolase</keyword>
<dbReference type="Proteomes" id="UP000703269">
    <property type="component" value="Unassembled WGS sequence"/>
</dbReference>
<dbReference type="EMBL" id="BPQB01000107">
    <property type="protein sequence ID" value="GJE99364.1"/>
    <property type="molecule type" value="Genomic_DNA"/>
</dbReference>
<name>A0A9P3GTF8_9APHY</name>
<accession>A0A9P3GTF8</accession>
<evidence type="ECO:0000259" key="4">
    <source>
        <dbReference type="Pfam" id="PF00933"/>
    </source>
</evidence>
<keyword evidence="6" id="KW-1185">Reference proteome</keyword>
<dbReference type="InterPro" id="IPR036962">
    <property type="entry name" value="Glyco_hydro_3_N_sf"/>
</dbReference>
<protein>
    <submittedName>
        <fullName evidence="5">Glycoside hydrolase family 3 protein</fullName>
    </submittedName>
</protein>
<keyword evidence="3" id="KW-0326">Glycosidase</keyword>
<evidence type="ECO:0000256" key="2">
    <source>
        <dbReference type="ARBA" id="ARBA00022801"/>
    </source>
</evidence>
<dbReference type="GO" id="GO:0009254">
    <property type="term" value="P:peptidoglycan turnover"/>
    <property type="evidence" value="ECO:0007669"/>
    <property type="project" value="TreeGrafter"/>
</dbReference>
<dbReference type="InterPro" id="IPR036881">
    <property type="entry name" value="Glyco_hydro_3_C_sf"/>
</dbReference>
<dbReference type="OrthoDB" id="4215304at2759"/>
<comment type="similarity">
    <text evidence="1">Belongs to the glycosyl hydrolase 3 family.</text>
</comment>
<feature type="domain" description="Glycoside hydrolase family 3 N-terminal" evidence="4">
    <location>
        <begin position="20"/>
        <end position="333"/>
    </location>
</feature>